<dbReference type="SUPFAM" id="SSF53613">
    <property type="entry name" value="Ribokinase-like"/>
    <property type="match status" value="1"/>
</dbReference>
<dbReference type="GO" id="GO:0019303">
    <property type="term" value="P:D-ribose catabolic process"/>
    <property type="evidence" value="ECO:0007669"/>
    <property type="project" value="UniProtKB-UniRule"/>
</dbReference>
<feature type="domain" description="Carbohydrate kinase PfkB" evidence="13">
    <location>
        <begin position="9"/>
        <end position="311"/>
    </location>
</feature>
<evidence type="ECO:0000256" key="10">
    <source>
        <dbReference type="ARBA" id="ARBA00022958"/>
    </source>
</evidence>
<feature type="binding site" evidence="12">
    <location>
        <position position="263"/>
    </location>
    <ligand>
        <name>K(+)</name>
        <dbReference type="ChEBI" id="CHEBI:29103"/>
    </ligand>
</feature>
<comment type="activity regulation">
    <text evidence="12">Activated by a monovalent cation that binds near, but not in, the active site. The most likely occupant of the site in vivo is potassium. Ion binding induces a conformational change that may alter substrate affinity.</text>
</comment>
<feature type="binding site" evidence="12">
    <location>
        <begin position="268"/>
        <end position="269"/>
    </location>
    <ligand>
        <name>ATP</name>
        <dbReference type="ChEBI" id="CHEBI:30616"/>
    </ligand>
</feature>
<keyword evidence="6 12" id="KW-0547">Nucleotide-binding</keyword>
<dbReference type="CDD" id="cd01174">
    <property type="entry name" value="ribokinase"/>
    <property type="match status" value="1"/>
</dbReference>
<feature type="active site" description="Proton acceptor" evidence="12">
    <location>
        <position position="269"/>
    </location>
</feature>
<dbReference type="GO" id="GO:0004747">
    <property type="term" value="F:ribokinase activity"/>
    <property type="evidence" value="ECO:0007669"/>
    <property type="project" value="UniProtKB-UniRule"/>
</dbReference>
<dbReference type="InterPro" id="IPR002139">
    <property type="entry name" value="Ribo/fructo_kinase"/>
</dbReference>
<keyword evidence="8 12" id="KW-0067">ATP-binding</keyword>
<dbReference type="InterPro" id="IPR011611">
    <property type="entry name" value="PfkB_dom"/>
</dbReference>
<dbReference type="Gene3D" id="3.40.1190.20">
    <property type="match status" value="1"/>
</dbReference>
<feature type="binding site" evidence="12">
    <location>
        <position position="299"/>
    </location>
    <ligand>
        <name>K(+)</name>
        <dbReference type="ChEBI" id="CHEBI:29103"/>
    </ligand>
</feature>
<evidence type="ECO:0000256" key="6">
    <source>
        <dbReference type="ARBA" id="ARBA00022741"/>
    </source>
</evidence>
<dbReference type="UniPathway" id="UPA00916">
    <property type="reaction ID" value="UER00889"/>
</dbReference>
<dbReference type="EMBL" id="RHPJ01000001">
    <property type="protein sequence ID" value="TGO06512.1"/>
    <property type="molecule type" value="Genomic_DNA"/>
</dbReference>
<dbReference type="RefSeq" id="WP_135848700.1">
    <property type="nucleotide sequence ID" value="NZ_RHPJ01000001.1"/>
</dbReference>
<evidence type="ECO:0000256" key="2">
    <source>
        <dbReference type="ARBA" id="ARBA00012035"/>
    </source>
</evidence>
<dbReference type="PANTHER" id="PTHR10584:SF166">
    <property type="entry name" value="RIBOKINASE"/>
    <property type="match status" value="1"/>
</dbReference>
<dbReference type="GO" id="GO:0046872">
    <property type="term" value="F:metal ion binding"/>
    <property type="evidence" value="ECO:0007669"/>
    <property type="project" value="UniProtKB-KW"/>
</dbReference>
<evidence type="ECO:0000256" key="5">
    <source>
        <dbReference type="ARBA" id="ARBA00022723"/>
    </source>
</evidence>
<feature type="binding site" evidence="12">
    <location>
        <begin position="45"/>
        <end position="49"/>
    </location>
    <ligand>
        <name>substrate</name>
    </ligand>
</feature>
<dbReference type="Proteomes" id="UP000297318">
    <property type="component" value="Unassembled WGS sequence"/>
</dbReference>
<comment type="similarity">
    <text evidence="12">Belongs to the carbohydrate kinase PfkB family. Ribokinase subfamily.</text>
</comment>
<comment type="subunit">
    <text evidence="12">Homodimer.</text>
</comment>
<dbReference type="InterPro" id="IPR029056">
    <property type="entry name" value="Ribokinase-like"/>
</dbReference>
<feature type="binding site" evidence="12">
    <location>
        <position position="269"/>
    </location>
    <ligand>
        <name>substrate</name>
    </ligand>
</feature>
<keyword evidence="5 12" id="KW-0479">Metal-binding</keyword>
<dbReference type="PROSITE" id="PS00584">
    <property type="entry name" value="PFKB_KINASES_2"/>
    <property type="match status" value="1"/>
</dbReference>
<evidence type="ECO:0000256" key="7">
    <source>
        <dbReference type="ARBA" id="ARBA00022777"/>
    </source>
</evidence>
<feature type="binding site" evidence="12">
    <location>
        <position position="304"/>
    </location>
    <ligand>
        <name>K(+)</name>
        <dbReference type="ChEBI" id="CHEBI:29103"/>
    </ligand>
</feature>
<evidence type="ECO:0000256" key="8">
    <source>
        <dbReference type="ARBA" id="ARBA00022840"/>
    </source>
</evidence>
<comment type="catalytic activity">
    <reaction evidence="12">
        <text>D-ribose + ATP = D-ribose 5-phosphate + ADP + H(+)</text>
        <dbReference type="Rhea" id="RHEA:13697"/>
        <dbReference type="ChEBI" id="CHEBI:15378"/>
        <dbReference type="ChEBI" id="CHEBI:30616"/>
        <dbReference type="ChEBI" id="CHEBI:47013"/>
        <dbReference type="ChEBI" id="CHEBI:78346"/>
        <dbReference type="ChEBI" id="CHEBI:456216"/>
        <dbReference type="EC" id="2.7.1.15"/>
    </reaction>
</comment>
<evidence type="ECO:0000256" key="3">
    <source>
        <dbReference type="ARBA" id="ARBA00016943"/>
    </source>
</evidence>
<keyword evidence="4 12" id="KW-0808">Transferase</keyword>
<dbReference type="HAMAP" id="MF_01987">
    <property type="entry name" value="Ribokinase"/>
    <property type="match status" value="1"/>
</dbReference>
<sequence length="317" mass="31256">MDDRGRDDLVVVVGSINVDLLLTVERHPRPGETLLGGAGTQSAGGKGANQAVAAALRGAPTAMVGAVGDDAGADVALAQLRRAGVDLAGVATVPGPTGLAVVTLDEAGENTIVVVSGANEKVGGEVLDGAAAVLLRARVCVLQGEIPPDSIVAAARTAHAAGARVVLNAAPALELPAATLAVADPLVVNEHEARLVLAWAGADVPTVEGGVEDRPDGGGPALARGLRALGVPSVVVTLGAAGAVGVEADGEWSVAGLRVPVRDTTGAGDAFVGALAASLARGSSLHDAARDATRVAAYSVQRLGAQDSYPDQEAELP</sequence>
<keyword evidence="12" id="KW-0963">Cytoplasm</keyword>
<comment type="caution">
    <text evidence="12">Lacks conserved residue(s) required for the propagation of feature annotation.</text>
</comment>
<feature type="binding site" evidence="12">
    <location>
        <begin position="237"/>
        <end position="242"/>
    </location>
    <ligand>
        <name>ATP</name>
        <dbReference type="ChEBI" id="CHEBI:30616"/>
    </ligand>
</feature>
<evidence type="ECO:0000256" key="9">
    <source>
        <dbReference type="ARBA" id="ARBA00022842"/>
    </source>
</evidence>
<comment type="function">
    <text evidence="12">Catalyzes the phosphorylation of ribose at O-5 in a reaction requiring ATP and magnesium. The resulting D-ribose-5-phosphate can then be used either for sythesis of nucleotides, histidine, and tryptophan, or as a component of the pentose phosphate pathway.</text>
</comment>
<dbReference type="InterPro" id="IPR011877">
    <property type="entry name" value="Ribokinase"/>
</dbReference>
<keyword evidence="9 12" id="KW-0460">Magnesium</keyword>
<evidence type="ECO:0000259" key="13">
    <source>
        <dbReference type="Pfam" id="PF00294"/>
    </source>
</evidence>
<protein>
    <recommendedName>
        <fullName evidence="3 12">Ribokinase</fullName>
        <shortName evidence="12">RK</shortName>
        <ecNumber evidence="2 12">2.7.1.15</ecNumber>
    </recommendedName>
</protein>
<dbReference type="PRINTS" id="PR00990">
    <property type="entry name" value="RIBOKINASE"/>
</dbReference>
<keyword evidence="15" id="KW-1185">Reference proteome</keyword>
<evidence type="ECO:0000256" key="11">
    <source>
        <dbReference type="ARBA" id="ARBA00023277"/>
    </source>
</evidence>
<comment type="caution">
    <text evidence="14">The sequence shown here is derived from an EMBL/GenBank/DDBJ whole genome shotgun (WGS) entry which is preliminary data.</text>
</comment>
<proteinExistence type="inferred from homology"/>
<dbReference type="GO" id="GO:0005524">
    <property type="term" value="F:ATP binding"/>
    <property type="evidence" value="ECO:0007669"/>
    <property type="project" value="UniProtKB-UniRule"/>
</dbReference>
<keyword evidence="7 12" id="KW-0418">Kinase</keyword>
<evidence type="ECO:0000256" key="4">
    <source>
        <dbReference type="ARBA" id="ARBA00022679"/>
    </source>
</evidence>
<dbReference type="OrthoDB" id="9775849at2"/>
<keyword evidence="10 12" id="KW-0630">Potassium</keyword>
<dbReference type="EC" id="2.7.1.15" evidence="2 12"/>
<name>A0A4Z1E735_9MICO</name>
<feature type="binding site" evidence="12">
    <location>
        <position position="265"/>
    </location>
    <ligand>
        <name>K(+)</name>
        <dbReference type="ChEBI" id="CHEBI:29103"/>
    </ligand>
</feature>
<feature type="binding site" evidence="12">
    <location>
        <position position="308"/>
    </location>
    <ligand>
        <name>K(+)</name>
        <dbReference type="ChEBI" id="CHEBI:29103"/>
    </ligand>
</feature>
<reference evidence="14 15" key="1">
    <citation type="submission" date="2018-11" db="EMBL/GenBank/DDBJ databases">
        <title>Complete genome sequencing of the Actinobacteria Serinibacter sp. K3-2.</title>
        <authorList>
            <person name="Rakitin A.L."/>
            <person name="Beletsky A.V."/>
            <person name="Mardanov A.V."/>
            <person name="Ravin N.V."/>
            <person name="Gromova A.S."/>
            <person name="Filippova S.N."/>
            <person name="Gal'Chenko V.F."/>
        </authorList>
    </citation>
    <scope>NUCLEOTIDE SEQUENCE [LARGE SCALE GENOMIC DNA]</scope>
    <source>
        <strain evidence="14 15">K3-2</strain>
    </source>
</reference>
<gene>
    <name evidence="12" type="primary">rbsK</name>
    <name evidence="14" type="ORF">SERN_0704</name>
</gene>
<evidence type="ECO:0000256" key="1">
    <source>
        <dbReference type="ARBA" id="ARBA00005380"/>
    </source>
</evidence>
<organism evidence="14 15">
    <name type="scientific">Serinibacter arcticus</name>
    <dbReference type="NCBI Taxonomy" id="1655435"/>
    <lineage>
        <taxon>Bacteria</taxon>
        <taxon>Bacillati</taxon>
        <taxon>Actinomycetota</taxon>
        <taxon>Actinomycetes</taxon>
        <taxon>Micrococcales</taxon>
        <taxon>Beutenbergiaceae</taxon>
        <taxon>Serinibacter</taxon>
    </lineage>
</organism>
<feature type="binding site" evidence="12">
    <location>
        <position position="145"/>
    </location>
    <ligand>
        <name>substrate</name>
    </ligand>
</feature>
<evidence type="ECO:0000313" key="14">
    <source>
        <dbReference type="EMBL" id="TGO06512.1"/>
    </source>
</evidence>
<evidence type="ECO:0000256" key="12">
    <source>
        <dbReference type="HAMAP-Rule" id="MF_01987"/>
    </source>
</evidence>
<dbReference type="GO" id="GO:0005829">
    <property type="term" value="C:cytosol"/>
    <property type="evidence" value="ECO:0007669"/>
    <property type="project" value="TreeGrafter"/>
</dbReference>
<keyword evidence="11 12" id="KW-0119">Carbohydrate metabolism</keyword>
<feature type="binding site" evidence="12">
    <location>
        <position position="189"/>
    </location>
    <ligand>
        <name>ATP</name>
        <dbReference type="ChEBI" id="CHEBI:30616"/>
    </ligand>
</feature>
<dbReference type="InterPro" id="IPR002173">
    <property type="entry name" value="Carboh/pur_kinase_PfkB_CS"/>
</dbReference>
<comment type="cofactor">
    <cofactor evidence="12">
        <name>Mg(2+)</name>
        <dbReference type="ChEBI" id="CHEBI:18420"/>
    </cofactor>
    <text evidence="12">Requires a divalent cation, most likely magnesium in vivo, as an electrophilic catalyst to aid phosphoryl group transfer. It is the chelate of the metal and the nucleotide that is the actual substrate.</text>
</comment>
<comment type="pathway">
    <text evidence="12">Carbohydrate metabolism; D-ribose degradation; D-ribose 5-phosphate from beta-D-ribopyranose: step 2/2.</text>
</comment>
<dbReference type="Pfam" id="PF00294">
    <property type="entry name" value="PfkB"/>
    <property type="match status" value="1"/>
</dbReference>
<feature type="binding site" evidence="12">
    <location>
        <position position="302"/>
    </location>
    <ligand>
        <name>K(+)</name>
        <dbReference type="ChEBI" id="CHEBI:29103"/>
    </ligand>
</feature>
<dbReference type="AlphaFoldDB" id="A0A4Z1E735"/>
<comment type="similarity">
    <text evidence="1">Belongs to the carbohydrate kinase pfkB family.</text>
</comment>
<feature type="binding site" evidence="12">
    <location>
        <begin position="17"/>
        <end position="19"/>
    </location>
    <ligand>
        <name>substrate</name>
    </ligand>
</feature>
<accession>A0A4Z1E735</accession>
<dbReference type="PANTHER" id="PTHR10584">
    <property type="entry name" value="SUGAR KINASE"/>
    <property type="match status" value="1"/>
</dbReference>
<comment type="subcellular location">
    <subcellularLocation>
        <location evidence="12">Cytoplasm</location>
    </subcellularLocation>
</comment>
<evidence type="ECO:0000313" key="15">
    <source>
        <dbReference type="Proteomes" id="UP000297318"/>
    </source>
</evidence>